<comment type="caution">
    <text evidence="4">The sequence shown here is derived from an EMBL/GenBank/DDBJ whole genome shotgun (WGS) entry which is preliminary data.</text>
</comment>
<evidence type="ECO:0000256" key="2">
    <source>
        <dbReference type="SAM" id="Phobius"/>
    </source>
</evidence>
<evidence type="ECO:0000313" key="5">
    <source>
        <dbReference type="Proteomes" id="UP001235303"/>
    </source>
</evidence>
<keyword evidence="5" id="KW-1185">Reference proteome</keyword>
<feature type="domain" description="EamA" evidence="3">
    <location>
        <begin position="20"/>
        <end position="163"/>
    </location>
</feature>
<keyword evidence="2" id="KW-1133">Transmembrane helix</keyword>
<evidence type="ECO:0000313" key="4">
    <source>
        <dbReference type="EMBL" id="MDJ1169387.1"/>
    </source>
</evidence>
<organism evidence="4 5">
    <name type="scientific">Roseofilum acuticapitatum BLCC-M154</name>
    <dbReference type="NCBI Taxonomy" id="3022444"/>
    <lineage>
        <taxon>Bacteria</taxon>
        <taxon>Bacillati</taxon>
        <taxon>Cyanobacteriota</taxon>
        <taxon>Cyanophyceae</taxon>
        <taxon>Desertifilales</taxon>
        <taxon>Desertifilaceae</taxon>
        <taxon>Roseofilum</taxon>
        <taxon>Roseofilum acuticapitatum</taxon>
    </lineage>
</organism>
<dbReference type="PANTHER" id="PTHR22911">
    <property type="entry name" value="ACYL-MALONYL CONDENSING ENZYME-RELATED"/>
    <property type="match status" value="1"/>
</dbReference>
<evidence type="ECO:0000256" key="1">
    <source>
        <dbReference type="ARBA" id="ARBA00007362"/>
    </source>
</evidence>
<keyword evidence="2" id="KW-0812">Transmembrane</keyword>
<feature type="transmembrane region" description="Helical" evidence="2">
    <location>
        <begin position="91"/>
        <end position="111"/>
    </location>
</feature>
<gene>
    <name evidence="4" type="ORF">PMG71_08115</name>
</gene>
<comment type="similarity">
    <text evidence="1">Belongs to the EamA transporter family.</text>
</comment>
<feature type="transmembrane region" description="Helical" evidence="2">
    <location>
        <begin position="123"/>
        <end position="140"/>
    </location>
</feature>
<feature type="transmembrane region" description="Helical" evidence="2">
    <location>
        <begin position="291"/>
        <end position="308"/>
    </location>
</feature>
<proteinExistence type="inferred from homology"/>
<dbReference type="InterPro" id="IPR000620">
    <property type="entry name" value="EamA_dom"/>
</dbReference>
<evidence type="ECO:0000259" key="3">
    <source>
        <dbReference type="Pfam" id="PF00892"/>
    </source>
</evidence>
<accession>A0ABT7AS35</accession>
<feature type="transmembrane region" description="Helical" evidence="2">
    <location>
        <begin position="205"/>
        <end position="224"/>
    </location>
</feature>
<feature type="domain" description="EamA" evidence="3">
    <location>
        <begin position="176"/>
        <end position="308"/>
    </location>
</feature>
<protein>
    <submittedName>
        <fullName evidence="4">DMT family transporter</fullName>
    </submittedName>
</protein>
<dbReference type="RefSeq" id="WP_283753146.1">
    <property type="nucleotide sequence ID" value="NZ_JAQOSP010000057.1"/>
</dbReference>
<dbReference type="Proteomes" id="UP001235303">
    <property type="component" value="Unassembled WGS sequence"/>
</dbReference>
<dbReference type="InterPro" id="IPR037185">
    <property type="entry name" value="EmrE-like"/>
</dbReference>
<feature type="transmembrane region" description="Helical" evidence="2">
    <location>
        <begin position="176"/>
        <end position="193"/>
    </location>
</feature>
<feature type="transmembrane region" description="Helical" evidence="2">
    <location>
        <begin position="147"/>
        <end position="164"/>
    </location>
</feature>
<feature type="transmembrane region" description="Helical" evidence="2">
    <location>
        <begin position="52"/>
        <end position="71"/>
    </location>
</feature>
<sequence>MTEQLQLTAQSTAKREIKLAFCALFIVLFLVAFIPILVKVSEYEISPNATVFHPRWIGAVVLTFWNLPSILKQGRSENYLTGKRFPNLHNLLLLLLILGIFSTLHTLLYVWSLTQTSIANSEVLHSLNPIFTTLVAWVFLGQKFDRLFLTGIGISIVGSISIVANDFSITIDKLQGDGLALVSTVLLAGCLLIMEKLQTQLSPTAITTCNYLLGTFFLLPFLFVAGDDLFPHSWGVWLIVTAIGTVGIIQQILVTYSLKWLSSALVATVLLLHPAITAILAWVIFSETLTWLNLLGFTVILLGAYLTTSSKGGVKTT</sequence>
<keyword evidence="2" id="KW-0472">Membrane</keyword>
<dbReference type="EMBL" id="JAQOSP010000057">
    <property type="protein sequence ID" value="MDJ1169387.1"/>
    <property type="molecule type" value="Genomic_DNA"/>
</dbReference>
<feature type="transmembrane region" description="Helical" evidence="2">
    <location>
        <begin position="236"/>
        <end position="258"/>
    </location>
</feature>
<feature type="transmembrane region" description="Helical" evidence="2">
    <location>
        <begin position="20"/>
        <end position="40"/>
    </location>
</feature>
<feature type="transmembrane region" description="Helical" evidence="2">
    <location>
        <begin position="265"/>
        <end position="285"/>
    </location>
</feature>
<dbReference type="Pfam" id="PF00892">
    <property type="entry name" value="EamA"/>
    <property type="match status" value="2"/>
</dbReference>
<dbReference type="SUPFAM" id="SSF103481">
    <property type="entry name" value="Multidrug resistance efflux transporter EmrE"/>
    <property type="match status" value="2"/>
</dbReference>
<reference evidence="4 5" key="1">
    <citation type="submission" date="2023-01" db="EMBL/GenBank/DDBJ databases">
        <title>Novel diversity within Roseofilum (Cyanobacteria; Desertifilaceae) from marine benthic mats with descriptions of four novel species.</title>
        <authorList>
            <person name="Wang Y."/>
            <person name="Berthold D.E."/>
            <person name="Hu J."/>
            <person name="Lefler F.W."/>
            <person name="Laughinghouse H.D. IV."/>
        </authorList>
    </citation>
    <scope>NUCLEOTIDE SEQUENCE [LARGE SCALE GENOMIC DNA]</scope>
    <source>
        <strain evidence="4 5">BLCC-M154</strain>
    </source>
</reference>
<name>A0ABT7AS35_9CYAN</name>